<keyword evidence="4" id="KW-1185">Reference proteome</keyword>
<comment type="caution">
    <text evidence="1">The sequence shown here is derived from an EMBL/GenBank/DDBJ whole genome shotgun (WGS) entry which is preliminary data.</text>
</comment>
<proteinExistence type="predicted"/>
<gene>
    <name evidence="1" type="ORF">KSV97_10190</name>
    <name evidence="2" type="ORF">KSW06_10115</name>
</gene>
<evidence type="ECO:0000313" key="4">
    <source>
        <dbReference type="Proteomes" id="UP001197492"/>
    </source>
</evidence>
<dbReference type="EMBL" id="JAHOEL010000090">
    <property type="protein sequence ID" value="MBV3393591.1"/>
    <property type="molecule type" value="Genomic_DNA"/>
</dbReference>
<evidence type="ECO:0000313" key="2">
    <source>
        <dbReference type="EMBL" id="MBV3393591.1"/>
    </source>
</evidence>
<dbReference type="AlphaFoldDB" id="A0AAW4MVR0"/>
<name>A0AAW4MVR0_9FIRM</name>
<evidence type="ECO:0000313" key="3">
    <source>
        <dbReference type="Proteomes" id="UP001196408"/>
    </source>
</evidence>
<dbReference type="Proteomes" id="UP001196408">
    <property type="component" value="Unassembled WGS sequence"/>
</dbReference>
<organism evidence="1 3">
    <name type="scientific">Catenibacterium mitsuokai</name>
    <dbReference type="NCBI Taxonomy" id="100886"/>
    <lineage>
        <taxon>Bacteria</taxon>
        <taxon>Bacillati</taxon>
        <taxon>Bacillota</taxon>
        <taxon>Erysipelotrichia</taxon>
        <taxon>Erysipelotrichales</taxon>
        <taxon>Coprobacillaceae</taxon>
        <taxon>Catenibacterium</taxon>
    </lineage>
</organism>
<dbReference type="Proteomes" id="UP001197492">
    <property type="component" value="Unassembled WGS sequence"/>
</dbReference>
<accession>A0AAW4MVR0</accession>
<dbReference type="RefSeq" id="WP_217748229.1">
    <property type="nucleotide sequence ID" value="NZ_JAHOEB010000092.1"/>
</dbReference>
<evidence type="ECO:0000313" key="1">
    <source>
        <dbReference type="EMBL" id="MBV3383569.1"/>
    </source>
</evidence>
<dbReference type="EMBL" id="JAHOEF010000091">
    <property type="protein sequence ID" value="MBV3383569.1"/>
    <property type="molecule type" value="Genomic_DNA"/>
</dbReference>
<dbReference type="GeneID" id="301324277"/>
<reference evidence="1 4" key="1">
    <citation type="submission" date="2021-06" db="EMBL/GenBank/DDBJ databases">
        <title>Collection of gut derived symbiotic bacterial strains cultured from healthy donors.</title>
        <authorList>
            <person name="Lin H."/>
            <person name="Littmann E."/>
            <person name="Pamer E.G."/>
        </authorList>
    </citation>
    <scope>NUCLEOTIDE SEQUENCE</scope>
    <source>
        <strain evidence="2 4">MSK.21.70</strain>
        <strain evidence="1">MSK.21.82</strain>
    </source>
</reference>
<protein>
    <submittedName>
        <fullName evidence="1">Uncharacterized protein</fullName>
    </submittedName>
</protein>
<sequence>MKEEVLCLKHQSIVVLRNTLIFVNKASKYNDEALTYAKKLIKANYNKATDAEIETLLKEAKDKSNSGKTAYNGKGISVGYLDKDDYYQYQVLRFYK</sequence>